<comment type="subcellular location">
    <subcellularLocation>
        <location evidence="1">Cell membrane</location>
        <topology evidence="1">Multi-pass membrane protein</topology>
    </subcellularLocation>
</comment>
<dbReference type="PANTHER" id="PTHR30572:SF4">
    <property type="entry name" value="ABC TRANSPORTER PERMEASE YTRF"/>
    <property type="match status" value="1"/>
</dbReference>
<accession>A0A1G8HEH5</accession>
<reference evidence="11" key="1">
    <citation type="submission" date="2016-10" db="EMBL/GenBank/DDBJ databases">
        <authorList>
            <person name="Varghese N."/>
            <person name="Submissions S."/>
        </authorList>
    </citation>
    <scope>NUCLEOTIDE SEQUENCE [LARGE SCALE GENOMIC DNA]</scope>
    <source>
        <strain evidence="11">DSM 8344</strain>
    </source>
</reference>
<sequence>MNFLESIRVSLRALRANKLRSMLTMLGIIIGVAAVIAMVGIGNGATASITSQIQGMGSNLLTISAGQSNTGGVRGGVGSSSSLDMTDVSKIQVGTAVKAIAPVTTTSAQVVLGSGNTSTSITGTTEEYEAIKNVSIARGRYITEEDVNKSARVAVLGPTVVENLMGDANANIIGKNIKINNVPFQVIGVTTATGSTGMTSSDDMITAPISTVQARLIGKKTVRNILVSATSEDLMQTAQNEITAALRKAHNLPEGKEDDFRVQNQADMLETMQSVTQTLTMLLGGIAGISLLVGGIGIMNIMLVSVTERTREIGIRKAIGAKSMDILLQFLIEAVVLSILGGGIGIALGYGGSNLAGKALAMNTSISPTSVVMAFGFSAAIGIIFGVFPARKAAAMDPIDALRFE</sequence>
<keyword evidence="2" id="KW-1003">Cell membrane</keyword>
<dbReference type="InterPro" id="IPR025857">
    <property type="entry name" value="MacB_PCD"/>
</dbReference>
<feature type="transmembrane region" description="Helical" evidence="7">
    <location>
        <begin position="370"/>
        <end position="388"/>
    </location>
</feature>
<dbReference type="Pfam" id="PF12704">
    <property type="entry name" value="MacB_PCD"/>
    <property type="match status" value="1"/>
</dbReference>
<evidence type="ECO:0000256" key="3">
    <source>
        <dbReference type="ARBA" id="ARBA00022692"/>
    </source>
</evidence>
<dbReference type="GO" id="GO:0022857">
    <property type="term" value="F:transmembrane transporter activity"/>
    <property type="evidence" value="ECO:0007669"/>
    <property type="project" value="TreeGrafter"/>
</dbReference>
<evidence type="ECO:0000313" key="11">
    <source>
        <dbReference type="Proteomes" id="UP000198656"/>
    </source>
</evidence>
<feature type="domain" description="MacB-like periplasmic core" evidence="9">
    <location>
        <begin position="21"/>
        <end position="244"/>
    </location>
</feature>
<evidence type="ECO:0000256" key="2">
    <source>
        <dbReference type="ARBA" id="ARBA00022475"/>
    </source>
</evidence>
<organism evidence="10 11">
    <name type="scientific">Desulfosporosinus hippei DSM 8344</name>
    <dbReference type="NCBI Taxonomy" id="1121419"/>
    <lineage>
        <taxon>Bacteria</taxon>
        <taxon>Bacillati</taxon>
        <taxon>Bacillota</taxon>
        <taxon>Clostridia</taxon>
        <taxon>Eubacteriales</taxon>
        <taxon>Desulfitobacteriaceae</taxon>
        <taxon>Desulfosporosinus</taxon>
    </lineage>
</organism>
<evidence type="ECO:0000256" key="7">
    <source>
        <dbReference type="SAM" id="Phobius"/>
    </source>
</evidence>
<keyword evidence="11" id="KW-1185">Reference proteome</keyword>
<feature type="transmembrane region" description="Helical" evidence="7">
    <location>
        <begin position="281"/>
        <end position="306"/>
    </location>
</feature>
<proteinExistence type="inferred from homology"/>
<dbReference type="GO" id="GO:0005886">
    <property type="term" value="C:plasma membrane"/>
    <property type="evidence" value="ECO:0007669"/>
    <property type="project" value="UniProtKB-SubCell"/>
</dbReference>
<evidence type="ECO:0000259" key="9">
    <source>
        <dbReference type="Pfam" id="PF12704"/>
    </source>
</evidence>
<dbReference type="Proteomes" id="UP000198656">
    <property type="component" value="Unassembled WGS sequence"/>
</dbReference>
<evidence type="ECO:0000256" key="4">
    <source>
        <dbReference type="ARBA" id="ARBA00022989"/>
    </source>
</evidence>
<dbReference type="InterPro" id="IPR050250">
    <property type="entry name" value="Macrolide_Exporter_MacB"/>
</dbReference>
<evidence type="ECO:0000256" key="6">
    <source>
        <dbReference type="ARBA" id="ARBA00038076"/>
    </source>
</evidence>
<evidence type="ECO:0000256" key="5">
    <source>
        <dbReference type="ARBA" id="ARBA00023136"/>
    </source>
</evidence>
<dbReference type="STRING" id="1121419.SAMN05443529_12522"/>
<dbReference type="OrthoDB" id="9770036at2"/>
<dbReference type="EMBL" id="FNCP01000025">
    <property type="protein sequence ID" value="SDI05056.1"/>
    <property type="molecule type" value="Genomic_DNA"/>
</dbReference>
<keyword evidence="3 7" id="KW-0812">Transmembrane</keyword>
<evidence type="ECO:0000313" key="10">
    <source>
        <dbReference type="EMBL" id="SDI05056.1"/>
    </source>
</evidence>
<dbReference type="PANTHER" id="PTHR30572">
    <property type="entry name" value="MEMBRANE COMPONENT OF TRANSPORTER-RELATED"/>
    <property type="match status" value="1"/>
</dbReference>
<dbReference type="Pfam" id="PF02687">
    <property type="entry name" value="FtsX"/>
    <property type="match status" value="1"/>
</dbReference>
<evidence type="ECO:0000259" key="8">
    <source>
        <dbReference type="Pfam" id="PF02687"/>
    </source>
</evidence>
<gene>
    <name evidence="10" type="ORF">SAMN05443529_12522</name>
</gene>
<dbReference type="RefSeq" id="WP_092335040.1">
    <property type="nucleotide sequence ID" value="NZ_FNCP01000025.1"/>
</dbReference>
<dbReference type="AlphaFoldDB" id="A0A1G8HEH5"/>
<comment type="similarity">
    <text evidence="6">Belongs to the ABC-4 integral membrane protein family.</text>
</comment>
<keyword evidence="4 7" id="KW-1133">Transmembrane helix</keyword>
<keyword evidence="5 7" id="KW-0472">Membrane</keyword>
<name>A0A1G8HEH5_9FIRM</name>
<dbReference type="InterPro" id="IPR003838">
    <property type="entry name" value="ABC3_permease_C"/>
</dbReference>
<feature type="domain" description="ABC3 transporter permease C-terminal" evidence="8">
    <location>
        <begin position="286"/>
        <end position="398"/>
    </location>
</feature>
<feature type="transmembrane region" description="Helical" evidence="7">
    <location>
        <begin position="21"/>
        <end position="42"/>
    </location>
</feature>
<protein>
    <submittedName>
        <fullName evidence="10">Putative ABC transport system permease protein</fullName>
    </submittedName>
</protein>
<feature type="transmembrane region" description="Helical" evidence="7">
    <location>
        <begin position="326"/>
        <end position="350"/>
    </location>
</feature>
<evidence type="ECO:0000256" key="1">
    <source>
        <dbReference type="ARBA" id="ARBA00004651"/>
    </source>
</evidence>